<organism evidence="1 2">
    <name type="scientific">Methanoregula formicica (strain DSM 22288 / NBRC 105244 / SMSP)</name>
    <dbReference type="NCBI Taxonomy" id="593750"/>
    <lineage>
        <taxon>Archaea</taxon>
        <taxon>Methanobacteriati</taxon>
        <taxon>Methanobacteriota</taxon>
        <taxon>Stenosarchaea group</taxon>
        <taxon>Methanomicrobia</taxon>
        <taxon>Methanomicrobiales</taxon>
        <taxon>Methanoregulaceae</taxon>
        <taxon>Methanoregula</taxon>
    </lineage>
</organism>
<dbReference type="RefSeq" id="WP_015286154.1">
    <property type="nucleotide sequence ID" value="NC_019943.1"/>
</dbReference>
<reference evidence="2" key="1">
    <citation type="submission" date="2011-12" db="EMBL/GenBank/DDBJ databases">
        <title>Complete sequence of Methanoregula formicicum SMSP.</title>
        <authorList>
            <person name="Lucas S."/>
            <person name="Han J."/>
            <person name="Lapidus A."/>
            <person name="Cheng J.-F."/>
            <person name="Goodwin L."/>
            <person name="Pitluck S."/>
            <person name="Peters L."/>
            <person name="Ovchinnikova G."/>
            <person name="Teshima H."/>
            <person name="Detter J.C."/>
            <person name="Han C."/>
            <person name="Tapia R."/>
            <person name="Land M."/>
            <person name="Hauser L."/>
            <person name="Kyrpides N."/>
            <person name="Ivanova N."/>
            <person name="Pagani I."/>
            <person name="Imachi H."/>
            <person name="Tamaki H."/>
            <person name="Sekiguchi Y."/>
            <person name="Kamagata Y."/>
            <person name="Cadillo-Quiroz H."/>
            <person name="Zinder S."/>
            <person name="Liu W.-T."/>
            <person name="Woyke T."/>
        </authorList>
    </citation>
    <scope>NUCLEOTIDE SEQUENCE [LARGE SCALE GENOMIC DNA]</scope>
    <source>
        <strain evidence="2">DSM 22288 / NBRC 105244 / SMSP</strain>
    </source>
</reference>
<gene>
    <name evidence="1" type="ordered locus">Metfor_2185</name>
</gene>
<dbReference type="AlphaFoldDB" id="L0HHF8"/>
<dbReference type="GeneID" id="14309577"/>
<reference evidence="1 2" key="2">
    <citation type="journal article" date="2014" name="Genome Announc.">
        <title>Complete Genome Sequence of Methanoregula formicica SMSPT, a Mesophilic Hydrogenotrophic Methanogen Isolated from a Methanogenic Upflow Anaerobic Sludge Blanket Reactor.</title>
        <authorList>
            <person name="Yamamoto K."/>
            <person name="Tamaki H."/>
            <person name="Cadillo-Quiroz H."/>
            <person name="Imachi H."/>
            <person name="Kyrpides N."/>
            <person name="Woyke T."/>
            <person name="Goodwin L."/>
            <person name="Zinder S.H."/>
            <person name="Kamagata Y."/>
            <person name="Liu W.T."/>
        </authorList>
    </citation>
    <scope>NUCLEOTIDE SEQUENCE [LARGE SCALE GENOMIC DNA]</scope>
    <source>
        <strain evidence="2">DSM 22288 / NBRC 105244 / SMSP</strain>
    </source>
</reference>
<accession>L0HHF8</accession>
<name>L0HHF8_METFS</name>
<dbReference type="OrthoDB" id="36424at2157"/>
<dbReference type="Proteomes" id="UP000010824">
    <property type="component" value="Chromosome"/>
</dbReference>
<evidence type="ECO:0000313" key="1">
    <source>
        <dbReference type="EMBL" id="AGB03191.1"/>
    </source>
</evidence>
<dbReference type="HOGENOM" id="CLU_1922790_0_0_2"/>
<keyword evidence="2" id="KW-1185">Reference proteome</keyword>
<dbReference type="EMBL" id="CP003167">
    <property type="protein sequence ID" value="AGB03191.1"/>
    <property type="molecule type" value="Genomic_DNA"/>
</dbReference>
<dbReference type="eggNOG" id="arCOG02579">
    <property type="taxonomic scope" value="Archaea"/>
</dbReference>
<protein>
    <submittedName>
        <fullName evidence="1">Uncharacterized protein</fullName>
    </submittedName>
</protein>
<dbReference type="KEGG" id="mfo:Metfor_2185"/>
<proteinExistence type="predicted"/>
<dbReference type="InParanoid" id="L0HHF8"/>
<evidence type="ECO:0000313" key="2">
    <source>
        <dbReference type="Proteomes" id="UP000010824"/>
    </source>
</evidence>
<sequence length="131" mass="14656">MPGKQDCLQCGKCCEKWGWDQKGIPEDLVPWIAEGRSDILRHVGITFADGRHSTAENLAAADLPCVTRIDYWVSPKGKKLTHCPFFFRAGDGKVYCRIHMTKPAVCIGFTPWNEAIRDYALSCPACRNTVP</sequence>